<evidence type="ECO:0000259" key="3">
    <source>
        <dbReference type="Pfam" id="PF00004"/>
    </source>
</evidence>
<dbReference type="Pfam" id="PF00004">
    <property type="entry name" value="AAA"/>
    <property type="match status" value="1"/>
</dbReference>
<evidence type="ECO:0000256" key="1">
    <source>
        <dbReference type="SAM" id="MobiDB-lite"/>
    </source>
</evidence>
<name>A0A1G9SY10_9EURY</name>
<keyword evidence="5" id="KW-1185">Reference proteome</keyword>
<dbReference type="GO" id="GO:0016558">
    <property type="term" value="P:protein import into peroxisome matrix"/>
    <property type="evidence" value="ECO:0007669"/>
    <property type="project" value="TreeGrafter"/>
</dbReference>
<dbReference type="GO" id="GO:0005524">
    <property type="term" value="F:ATP binding"/>
    <property type="evidence" value="ECO:0007669"/>
    <property type="project" value="InterPro"/>
</dbReference>
<keyword evidence="2" id="KW-1133">Transmembrane helix</keyword>
<dbReference type="STRING" id="996166.SAMN05192554_10226"/>
<dbReference type="Gene3D" id="1.10.8.60">
    <property type="match status" value="1"/>
</dbReference>
<feature type="transmembrane region" description="Helical" evidence="2">
    <location>
        <begin position="20"/>
        <end position="42"/>
    </location>
</feature>
<accession>A0A1G9SY10</accession>
<dbReference type="SUPFAM" id="SSF52540">
    <property type="entry name" value="P-loop containing nucleoside triphosphate hydrolases"/>
    <property type="match status" value="1"/>
</dbReference>
<feature type="region of interest" description="Disordered" evidence="1">
    <location>
        <begin position="100"/>
        <end position="124"/>
    </location>
</feature>
<dbReference type="GO" id="GO:0016887">
    <property type="term" value="F:ATP hydrolysis activity"/>
    <property type="evidence" value="ECO:0007669"/>
    <property type="project" value="InterPro"/>
</dbReference>
<reference evidence="4 5" key="1">
    <citation type="submission" date="2016-10" db="EMBL/GenBank/DDBJ databases">
        <authorList>
            <person name="de Groot N.N."/>
        </authorList>
    </citation>
    <scope>NUCLEOTIDE SEQUENCE [LARGE SCALE GENOMIC DNA]</scope>
    <source>
        <strain evidence="5">EB21,IBRC-M 10013,KCTC 4048</strain>
    </source>
</reference>
<dbReference type="InterPro" id="IPR050168">
    <property type="entry name" value="AAA_ATPase_domain"/>
</dbReference>
<dbReference type="AlphaFoldDB" id="A0A1G9SY10"/>
<keyword evidence="2" id="KW-0472">Membrane</keyword>
<sequence length="403" mass="42383">MSPSSLSSTIVPLASGGLAGWASTNPFLAASFCLFVTGSAYAFSSTLRGKDLDLWLGLLGIVSGLVAIVSGQAVAMVGWLLIFGLVWTVTVGHFYETDKETEEDALAQPDGSASADSGESDDDLSTLIEEAATEGEDEETAGIDPADVVEPSVGRTLDGIAGMTEQVDAIRNRVLDPRSNSELYADSGVDSVSGALLFGPPACGKRTLASATAESLSVPFLSVDPTTSLGDGADTDELVEDVSTLARSHSPCVLFLEAVDSFASAPDQDAPSRRFVVLLGETLADDEDVLVFGSARSMDAVPDQLRKGGCFDERIAVPLPDRETRAALLAEFLNEEAVAASFDWWRAADQLEGCDAADIEYVADRLTRQSVRTGEAVETSDVRAVARETGQEVSEVDHDVSTN</sequence>
<protein>
    <submittedName>
        <fullName evidence="4">ATPase family associated with various cellular activities (AAA)</fullName>
    </submittedName>
</protein>
<organism evidence="4 5">
    <name type="scientific">Haloarchaeobius iranensis</name>
    <dbReference type="NCBI Taxonomy" id="996166"/>
    <lineage>
        <taxon>Archaea</taxon>
        <taxon>Methanobacteriati</taxon>
        <taxon>Methanobacteriota</taxon>
        <taxon>Stenosarchaea group</taxon>
        <taxon>Halobacteria</taxon>
        <taxon>Halobacteriales</taxon>
        <taxon>Halorubellaceae</taxon>
        <taxon>Haloarchaeobius</taxon>
    </lineage>
</organism>
<keyword evidence="2" id="KW-0812">Transmembrane</keyword>
<dbReference type="GO" id="GO:0005829">
    <property type="term" value="C:cytosol"/>
    <property type="evidence" value="ECO:0007669"/>
    <property type="project" value="TreeGrafter"/>
</dbReference>
<dbReference type="RefSeq" id="WP_089731273.1">
    <property type="nucleotide sequence ID" value="NZ_FNIA01000002.1"/>
</dbReference>
<proteinExistence type="predicted"/>
<evidence type="ECO:0000256" key="2">
    <source>
        <dbReference type="SAM" id="Phobius"/>
    </source>
</evidence>
<evidence type="ECO:0000313" key="5">
    <source>
        <dbReference type="Proteomes" id="UP000199370"/>
    </source>
</evidence>
<dbReference type="EMBL" id="FNIA01000002">
    <property type="protein sequence ID" value="SDM40310.1"/>
    <property type="molecule type" value="Genomic_DNA"/>
</dbReference>
<dbReference type="InterPro" id="IPR027417">
    <property type="entry name" value="P-loop_NTPase"/>
</dbReference>
<dbReference type="Proteomes" id="UP000199370">
    <property type="component" value="Unassembled WGS sequence"/>
</dbReference>
<feature type="domain" description="ATPase AAA-type core" evidence="3">
    <location>
        <begin position="196"/>
        <end position="319"/>
    </location>
</feature>
<evidence type="ECO:0000313" key="4">
    <source>
        <dbReference type="EMBL" id="SDM40310.1"/>
    </source>
</evidence>
<dbReference type="PANTHER" id="PTHR23077:SF12">
    <property type="entry name" value="PEROXISOMAL ATPASE PEX1"/>
    <property type="match status" value="1"/>
</dbReference>
<gene>
    <name evidence="4" type="ORF">SAMN05192554_10226</name>
</gene>
<dbReference type="InterPro" id="IPR003959">
    <property type="entry name" value="ATPase_AAA_core"/>
</dbReference>
<dbReference type="Gene3D" id="3.40.50.300">
    <property type="entry name" value="P-loop containing nucleotide triphosphate hydrolases"/>
    <property type="match status" value="1"/>
</dbReference>
<feature type="transmembrane region" description="Helical" evidence="2">
    <location>
        <begin position="54"/>
        <end position="87"/>
    </location>
</feature>
<dbReference type="PANTHER" id="PTHR23077">
    <property type="entry name" value="AAA-FAMILY ATPASE"/>
    <property type="match status" value="1"/>
</dbReference>